<keyword evidence="1" id="KW-0472">Membrane</keyword>
<dbReference type="RefSeq" id="WP_093047727.1">
    <property type="nucleotide sequence ID" value="NZ_FOGT01000003.1"/>
</dbReference>
<sequence length="61" mass="7014">MNVQLLASMTVQAWVLLITMLSLSGAAILMFVWGKRTGQFNDTEDISRKIFEIEEEEEESY</sequence>
<protein>
    <submittedName>
        <fullName evidence="2">Cytochrome oxidase maturation protein, cbb3-type</fullName>
    </submittedName>
</protein>
<organism evidence="2 3">
    <name type="scientific">Salipaludibacillus aurantiacus</name>
    <dbReference type="NCBI Taxonomy" id="1601833"/>
    <lineage>
        <taxon>Bacteria</taxon>
        <taxon>Bacillati</taxon>
        <taxon>Bacillota</taxon>
        <taxon>Bacilli</taxon>
        <taxon>Bacillales</taxon>
        <taxon>Bacillaceae</taxon>
    </lineage>
</organism>
<accession>A0A1H9R860</accession>
<evidence type="ECO:0000313" key="3">
    <source>
        <dbReference type="Proteomes" id="UP000198571"/>
    </source>
</evidence>
<reference evidence="3" key="1">
    <citation type="submission" date="2016-10" db="EMBL/GenBank/DDBJ databases">
        <authorList>
            <person name="Varghese N."/>
            <person name="Submissions S."/>
        </authorList>
    </citation>
    <scope>NUCLEOTIDE SEQUENCE [LARGE SCALE GENOMIC DNA]</scope>
    <source>
        <strain evidence="3">S9</strain>
    </source>
</reference>
<dbReference type="AlphaFoldDB" id="A0A1H9R860"/>
<keyword evidence="1" id="KW-0812">Transmembrane</keyword>
<keyword evidence="1" id="KW-1133">Transmembrane helix</keyword>
<proteinExistence type="predicted"/>
<evidence type="ECO:0000256" key="1">
    <source>
        <dbReference type="SAM" id="Phobius"/>
    </source>
</evidence>
<dbReference type="Pfam" id="PF03597">
    <property type="entry name" value="FixS"/>
    <property type="match status" value="1"/>
</dbReference>
<evidence type="ECO:0000313" key="2">
    <source>
        <dbReference type="EMBL" id="SER68249.1"/>
    </source>
</evidence>
<dbReference type="STRING" id="1601833.SAMN05518684_1037"/>
<dbReference type="EMBL" id="FOGT01000003">
    <property type="protein sequence ID" value="SER68249.1"/>
    <property type="molecule type" value="Genomic_DNA"/>
</dbReference>
<dbReference type="InterPro" id="IPR004714">
    <property type="entry name" value="Cyt_oxidase_maturation_cbb3"/>
</dbReference>
<gene>
    <name evidence="2" type="ORF">SAMN05518684_1037</name>
</gene>
<keyword evidence="3" id="KW-1185">Reference proteome</keyword>
<dbReference type="OrthoDB" id="5356320at2"/>
<dbReference type="Proteomes" id="UP000198571">
    <property type="component" value="Unassembled WGS sequence"/>
</dbReference>
<name>A0A1H9R860_9BACI</name>
<feature type="transmembrane region" description="Helical" evidence="1">
    <location>
        <begin position="12"/>
        <end position="33"/>
    </location>
</feature>